<dbReference type="HAMAP" id="MF_00900">
    <property type="entry name" value="GTPase_HflX"/>
    <property type="match status" value="1"/>
</dbReference>
<evidence type="ECO:0000256" key="8">
    <source>
        <dbReference type="PIRSR" id="PIRSR006809-2"/>
    </source>
</evidence>
<comment type="caution">
    <text evidence="11">The sequence shown here is derived from an EMBL/GenBank/DDBJ whole genome shotgun (WGS) entry which is preliminary data.</text>
</comment>
<evidence type="ECO:0000256" key="2">
    <source>
        <dbReference type="ARBA" id="ARBA00022723"/>
    </source>
</evidence>
<dbReference type="GO" id="GO:0005525">
    <property type="term" value="F:GTP binding"/>
    <property type="evidence" value="ECO:0007669"/>
    <property type="project" value="UniProtKB-UniRule"/>
</dbReference>
<keyword evidence="4 8" id="KW-0460">Magnesium</keyword>
<dbReference type="InterPro" id="IPR030394">
    <property type="entry name" value="G_HFLX_dom"/>
</dbReference>
<gene>
    <name evidence="6" type="primary">hflX</name>
    <name evidence="11" type="ORF">A3H38_06285</name>
</gene>
<dbReference type="Pfam" id="PF01926">
    <property type="entry name" value="MMR_HSR1"/>
    <property type="match status" value="1"/>
</dbReference>
<dbReference type="InterPro" id="IPR016496">
    <property type="entry name" value="GTPase_HflX"/>
</dbReference>
<dbReference type="InterPro" id="IPR042108">
    <property type="entry name" value="GTPase_HflX_N_sf"/>
</dbReference>
<comment type="similarity">
    <text evidence="6">Belongs to the TRAFAC class OBG-HflX-like GTPase superfamily. HflX GTPase family.</text>
</comment>
<proteinExistence type="inferred from homology"/>
<dbReference type="FunFam" id="3.40.50.300:FF:000173">
    <property type="entry name" value="GTPase HflX"/>
    <property type="match status" value="1"/>
</dbReference>
<keyword evidence="5 6" id="KW-0342">GTP-binding</keyword>
<organism evidence="11 12">
    <name type="scientific">candidate division WOR-1 bacterium RIFCSPLOWO2_02_FULL_46_20</name>
    <dbReference type="NCBI Taxonomy" id="1802567"/>
    <lineage>
        <taxon>Bacteria</taxon>
        <taxon>Bacillati</taxon>
        <taxon>Saganbacteria</taxon>
    </lineage>
</organism>
<dbReference type="NCBIfam" id="TIGR03156">
    <property type="entry name" value="GTP_HflX"/>
    <property type="match status" value="1"/>
</dbReference>
<feature type="coiled-coil region" evidence="9">
    <location>
        <begin position="63"/>
        <end position="90"/>
    </location>
</feature>
<dbReference type="InterPro" id="IPR025121">
    <property type="entry name" value="GTPase_HflX_N"/>
</dbReference>
<dbReference type="FunFam" id="3.40.50.11060:FF:000001">
    <property type="entry name" value="GTPase HflX"/>
    <property type="match status" value="1"/>
</dbReference>
<dbReference type="GO" id="GO:0003924">
    <property type="term" value="F:GTPase activity"/>
    <property type="evidence" value="ECO:0007669"/>
    <property type="project" value="UniProtKB-UniRule"/>
</dbReference>
<dbReference type="CDD" id="cd01878">
    <property type="entry name" value="HflX"/>
    <property type="match status" value="1"/>
</dbReference>
<feature type="coiled-coil region" evidence="9">
    <location>
        <begin position="164"/>
        <end position="191"/>
    </location>
</feature>
<dbReference type="GO" id="GO:0043022">
    <property type="term" value="F:ribosome binding"/>
    <property type="evidence" value="ECO:0007669"/>
    <property type="project" value="TreeGrafter"/>
</dbReference>
<feature type="binding site" evidence="7">
    <location>
        <begin position="204"/>
        <end position="211"/>
    </location>
    <ligand>
        <name>GTP</name>
        <dbReference type="ChEBI" id="CHEBI:37565"/>
    </ligand>
</feature>
<dbReference type="Gene3D" id="3.40.50.11060">
    <property type="entry name" value="GTPase HflX, N-terminal domain"/>
    <property type="match status" value="1"/>
</dbReference>
<sequence length="363" mass="40351">MLFAPEKAILVGVQLTETKHIPLEESMQELTRLAETAGAEVVGQLTQNRPKPDLKYFIGSGKLDEIKAAIAAYNANMVILDNNISAAQNRNLEEALEVKVVDRTEIILDIFAQHASSHEGKLQVELAQSSFLLTRLIGHGVAMSRLGGGIGTRGPGETKLEQDRRYIRKRISELKKEIEKLRKERSVRRDKRRKSNIPTIAIVGYTNSGKSTLLNALAKSDVLTQDQLFATLDPTVRRVTLPNHKIVLMSDTVGFIQKLPHQLIAAFRATLEEVSEADLLLHVVDASHPYREDQINAVLTVLEELKCGTKPMITVFNKSDKLTRKISGELLKKHEPSVVISALHKSGLDKLVTIFSQLLRQPA</sequence>
<dbReference type="InterPro" id="IPR006073">
    <property type="entry name" value="GTP-bd"/>
</dbReference>
<dbReference type="PROSITE" id="PS51705">
    <property type="entry name" value="G_HFLX"/>
    <property type="match status" value="1"/>
</dbReference>
<feature type="binding site" evidence="7">
    <location>
        <begin position="251"/>
        <end position="254"/>
    </location>
    <ligand>
        <name>GTP</name>
        <dbReference type="ChEBI" id="CHEBI:37565"/>
    </ligand>
</feature>
<comment type="subunit">
    <text evidence="6">Monomer. Associates with the 50S ribosomal subunit.</text>
</comment>
<evidence type="ECO:0000256" key="9">
    <source>
        <dbReference type="SAM" id="Coils"/>
    </source>
</evidence>
<feature type="binding site" evidence="8">
    <location>
        <position position="231"/>
    </location>
    <ligand>
        <name>Mg(2+)</name>
        <dbReference type="ChEBI" id="CHEBI:18420"/>
    </ligand>
</feature>
<dbReference type="GO" id="GO:0046872">
    <property type="term" value="F:metal ion binding"/>
    <property type="evidence" value="ECO:0007669"/>
    <property type="project" value="UniProtKB-KW"/>
</dbReference>
<dbReference type="GO" id="GO:0005737">
    <property type="term" value="C:cytoplasm"/>
    <property type="evidence" value="ECO:0007669"/>
    <property type="project" value="UniProtKB-SubCell"/>
</dbReference>
<dbReference type="Proteomes" id="UP000176938">
    <property type="component" value="Unassembled WGS sequence"/>
</dbReference>
<dbReference type="AlphaFoldDB" id="A0A1F4RF55"/>
<dbReference type="Gene3D" id="6.10.250.2860">
    <property type="match status" value="1"/>
</dbReference>
<protein>
    <recommendedName>
        <fullName evidence="6">GTPase HflX</fullName>
    </recommendedName>
    <alternativeName>
        <fullName evidence="6">GTP-binding protein HflX</fullName>
    </alternativeName>
</protein>
<evidence type="ECO:0000256" key="5">
    <source>
        <dbReference type="ARBA" id="ARBA00023134"/>
    </source>
</evidence>
<keyword evidence="9" id="KW-0175">Coiled coil</keyword>
<dbReference type="Pfam" id="PF16360">
    <property type="entry name" value="GTP-bdg_M"/>
    <property type="match status" value="1"/>
</dbReference>
<comment type="subcellular location">
    <subcellularLocation>
        <location evidence="6">Cytoplasm</location>
    </subcellularLocation>
    <text evidence="6">May associate with membranes.</text>
</comment>
<keyword evidence="2 8" id="KW-0479">Metal-binding</keyword>
<dbReference type="EMBL" id="METP01000014">
    <property type="protein sequence ID" value="OGC06809.1"/>
    <property type="molecule type" value="Genomic_DNA"/>
</dbReference>
<feature type="binding site" evidence="8">
    <location>
        <position position="211"/>
    </location>
    <ligand>
        <name>Mg(2+)</name>
        <dbReference type="ChEBI" id="CHEBI:18420"/>
    </ligand>
</feature>
<dbReference type="Gene3D" id="3.40.50.300">
    <property type="entry name" value="P-loop containing nucleotide triphosphate hydrolases"/>
    <property type="match status" value="1"/>
</dbReference>
<name>A0A1F4RF55_UNCSA</name>
<dbReference type="InterPro" id="IPR027417">
    <property type="entry name" value="P-loop_NTPase"/>
</dbReference>
<evidence type="ECO:0000313" key="12">
    <source>
        <dbReference type="Proteomes" id="UP000176938"/>
    </source>
</evidence>
<comment type="function">
    <text evidence="6">GTPase that associates with the 50S ribosomal subunit and may have a role during protein synthesis or ribosome biogenesis.</text>
</comment>
<evidence type="ECO:0000256" key="7">
    <source>
        <dbReference type="PIRSR" id="PIRSR006809-1"/>
    </source>
</evidence>
<evidence type="ECO:0000256" key="4">
    <source>
        <dbReference type="ARBA" id="ARBA00022842"/>
    </source>
</evidence>
<evidence type="ECO:0000256" key="6">
    <source>
        <dbReference type="HAMAP-Rule" id="MF_00900"/>
    </source>
</evidence>
<keyword evidence="1 6" id="KW-0963">Cytoplasm</keyword>
<dbReference type="Pfam" id="PF13167">
    <property type="entry name" value="GTP-bdg_N"/>
    <property type="match status" value="1"/>
</dbReference>
<feature type="binding site" evidence="7">
    <location>
        <begin position="229"/>
        <end position="233"/>
    </location>
    <ligand>
        <name>GTP</name>
        <dbReference type="ChEBI" id="CHEBI:37565"/>
    </ligand>
</feature>
<evidence type="ECO:0000256" key="1">
    <source>
        <dbReference type="ARBA" id="ARBA00022490"/>
    </source>
</evidence>
<evidence type="ECO:0000256" key="3">
    <source>
        <dbReference type="ARBA" id="ARBA00022741"/>
    </source>
</evidence>
<comment type="cofactor">
    <cofactor evidence="8">
        <name>Mg(2+)</name>
        <dbReference type="ChEBI" id="CHEBI:18420"/>
    </cofactor>
</comment>
<reference evidence="11 12" key="1">
    <citation type="journal article" date="2016" name="Nat. Commun.">
        <title>Thousands of microbial genomes shed light on interconnected biogeochemical processes in an aquifer system.</title>
        <authorList>
            <person name="Anantharaman K."/>
            <person name="Brown C.T."/>
            <person name="Hug L.A."/>
            <person name="Sharon I."/>
            <person name="Castelle C.J."/>
            <person name="Probst A.J."/>
            <person name="Thomas B.C."/>
            <person name="Singh A."/>
            <person name="Wilkins M.J."/>
            <person name="Karaoz U."/>
            <person name="Brodie E.L."/>
            <person name="Williams K.H."/>
            <person name="Hubbard S.S."/>
            <person name="Banfield J.F."/>
        </authorList>
    </citation>
    <scope>NUCLEOTIDE SEQUENCE [LARGE SCALE GENOMIC DNA]</scope>
</reference>
<accession>A0A1F4RF55</accession>
<evidence type="ECO:0000259" key="10">
    <source>
        <dbReference type="PROSITE" id="PS51705"/>
    </source>
</evidence>
<dbReference type="PIRSF" id="PIRSF006809">
    <property type="entry name" value="GTP-binding_hflX_prd"/>
    <property type="match status" value="1"/>
</dbReference>
<evidence type="ECO:0000313" key="11">
    <source>
        <dbReference type="EMBL" id="OGC06809.1"/>
    </source>
</evidence>
<feature type="binding site" evidence="7">
    <location>
        <begin position="317"/>
        <end position="320"/>
    </location>
    <ligand>
        <name>GTP</name>
        <dbReference type="ChEBI" id="CHEBI:37565"/>
    </ligand>
</feature>
<dbReference type="PANTHER" id="PTHR10229">
    <property type="entry name" value="GTP-BINDING PROTEIN HFLX"/>
    <property type="match status" value="1"/>
</dbReference>
<dbReference type="InterPro" id="IPR032305">
    <property type="entry name" value="GTP-bd_M"/>
</dbReference>
<dbReference type="PANTHER" id="PTHR10229:SF0">
    <property type="entry name" value="GTP-BINDING PROTEIN 6-RELATED"/>
    <property type="match status" value="1"/>
</dbReference>
<feature type="domain" description="Hflx-type G" evidence="10">
    <location>
        <begin position="198"/>
        <end position="363"/>
    </location>
</feature>
<dbReference type="SUPFAM" id="SSF52540">
    <property type="entry name" value="P-loop containing nucleoside triphosphate hydrolases"/>
    <property type="match status" value="1"/>
</dbReference>
<keyword evidence="3 6" id="KW-0547">Nucleotide-binding</keyword>
<dbReference type="PRINTS" id="PR00326">
    <property type="entry name" value="GTP1OBG"/>
</dbReference>
<feature type="binding site" evidence="7">
    <location>
        <begin position="341"/>
        <end position="343"/>
    </location>
    <ligand>
        <name>GTP</name>
        <dbReference type="ChEBI" id="CHEBI:37565"/>
    </ligand>
</feature>